<proteinExistence type="predicted"/>
<evidence type="ECO:0000313" key="2">
    <source>
        <dbReference type="Proteomes" id="UP001530377"/>
    </source>
</evidence>
<accession>A0ABD3RCZ7</accession>
<comment type="caution">
    <text evidence="1">The sequence shown here is derived from an EMBL/GenBank/DDBJ whole genome shotgun (WGS) entry which is preliminary data.</text>
</comment>
<gene>
    <name evidence="1" type="ORF">ACHAXA_009665</name>
</gene>
<organism evidence="1 2">
    <name type="scientific">Cyclostephanos tholiformis</name>
    <dbReference type="NCBI Taxonomy" id="382380"/>
    <lineage>
        <taxon>Eukaryota</taxon>
        <taxon>Sar</taxon>
        <taxon>Stramenopiles</taxon>
        <taxon>Ochrophyta</taxon>
        <taxon>Bacillariophyta</taxon>
        <taxon>Coscinodiscophyceae</taxon>
        <taxon>Thalassiosirophycidae</taxon>
        <taxon>Stephanodiscales</taxon>
        <taxon>Stephanodiscaceae</taxon>
        <taxon>Cyclostephanos</taxon>
    </lineage>
</organism>
<evidence type="ECO:0000313" key="1">
    <source>
        <dbReference type="EMBL" id="KAL3810894.1"/>
    </source>
</evidence>
<dbReference type="Proteomes" id="UP001530377">
    <property type="component" value="Unassembled WGS sequence"/>
</dbReference>
<dbReference type="EMBL" id="JALLPB020000294">
    <property type="protein sequence ID" value="KAL3810894.1"/>
    <property type="molecule type" value="Genomic_DNA"/>
</dbReference>
<name>A0ABD3RCZ7_9STRA</name>
<reference evidence="1 2" key="1">
    <citation type="submission" date="2024-10" db="EMBL/GenBank/DDBJ databases">
        <title>Updated reference genomes for cyclostephanoid diatoms.</title>
        <authorList>
            <person name="Roberts W.R."/>
            <person name="Alverson A.J."/>
        </authorList>
    </citation>
    <scope>NUCLEOTIDE SEQUENCE [LARGE SCALE GENOMIC DNA]</scope>
    <source>
        <strain evidence="1 2">AJA228-03</strain>
    </source>
</reference>
<keyword evidence="2" id="KW-1185">Reference proteome</keyword>
<dbReference type="AlphaFoldDB" id="A0ABD3RCZ7"/>
<protein>
    <submittedName>
        <fullName evidence="1">Uncharacterized protein</fullName>
    </submittedName>
</protein>
<sequence>MNNDRQFWMRAYHAEEANATRNVISCEELDSMTFDVPYWFLSRSFRNQPDNMRYVLLTGLCERFGDVVFKGTGLVSARHHWLGSSMWVRLNCNGDEDDEGITRLVCSLDYTVHRN</sequence>